<evidence type="ECO:0000313" key="5">
    <source>
        <dbReference type="EMBL" id="KAL0490904.1"/>
    </source>
</evidence>
<reference evidence="5 6" key="1">
    <citation type="submission" date="2024-03" db="EMBL/GenBank/DDBJ databases">
        <title>The Acrasis kona genome and developmental transcriptomes reveal deep origins of eukaryotic multicellular pathways.</title>
        <authorList>
            <person name="Sheikh S."/>
            <person name="Fu C.-J."/>
            <person name="Brown M.W."/>
            <person name="Baldauf S.L."/>
        </authorList>
    </citation>
    <scope>NUCLEOTIDE SEQUENCE [LARGE SCALE GENOMIC DNA]</scope>
    <source>
        <strain evidence="5 6">ATCC MYA-3509</strain>
    </source>
</reference>
<sequence length="224" mass="25355">MFGWFTKKKEQKNEETIHNSMNTIRDTIETLEKKERLLEKNCEAEQAKAREFIQEKNRTAAAACLKKKKQYEQQIERLQQQKTNLEAQISQIEQSTLDVEVLKAQQIGAKALKSAHGGLTVEDIEKKVDEFSDTMATANDISRALSQNVSGGEMFDEDELEAELEGLQDQLDADDLGKIQQLTVTKTTITNTADGTKTQVTTKKARKMTEEEEELARMEAELLA</sequence>
<evidence type="ECO:0000313" key="6">
    <source>
        <dbReference type="Proteomes" id="UP001431209"/>
    </source>
</evidence>
<evidence type="ECO:0000256" key="2">
    <source>
        <dbReference type="ARBA" id="ARBA00006190"/>
    </source>
</evidence>
<keyword evidence="6" id="KW-1185">Reference proteome</keyword>
<keyword evidence="4" id="KW-0175">Coiled coil</keyword>
<dbReference type="Gene3D" id="1.10.287.1060">
    <property type="entry name" value="ESAT-6-like"/>
    <property type="match status" value="1"/>
</dbReference>
<dbReference type="Gene3D" id="6.10.250.1710">
    <property type="match status" value="1"/>
</dbReference>
<dbReference type="GO" id="GO:0000815">
    <property type="term" value="C:ESCRT III complex"/>
    <property type="evidence" value="ECO:0007669"/>
    <property type="project" value="TreeGrafter"/>
</dbReference>
<dbReference type="GO" id="GO:0006900">
    <property type="term" value="P:vesicle budding from membrane"/>
    <property type="evidence" value="ECO:0007669"/>
    <property type="project" value="TreeGrafter"/>
</dbReference>
<keyword evidence="3" id="KW-0967">Endosome</keyword>
<dbReference type="PANTHER" id="PTHR22761:SF10">
    <property type="entry name" value="GH13992P"/>
    <property type="match status" value="1"/>
</dbReference>
<dbReference type="Proteomes" id="UP001431209">
    <property type="component" value="Unassembled WGS sequence"/>
</dbReference>
<proteinExistence type="inferred from homology"/>
<dbReference type="PANTHER" id="PTHR22761">
    <property type="entry name" value="CHARGED MULTIVESICULAR BODY PROTEIN"/>
    <property type="match status" value="1"/>
</dbReference>
<dbReference type="SUPFAM" id="SSF57959">
    <property type="entry name" value="Leucine zipper domain"/>
    <property type="match status" value="1"/>
</dbReference>
<dbReference type="GO" id="GO:0009898">
    <property type="term" value="C:cytoplasmic side of plasma membrane"/>
    <property type="evidence" value="ECO:0007669"/>
    <property type="project" value="TreeGrafter"/>
</dbReference>
<comment type="similarity">
    <text evidence="2">Belongs to the SNF7 family.</text>
</comment>
<dbReference type="Pfam" id="PF03357">
    <property type="entry name" value="Snf7"/>
    <property type="match status" value="1"/>
</dbReference>
<dbReference type="InterPro" id="IPR046347">
    <property type="entry name" value="bZIP_sf"/>
</dbReference>
<gene>
    <name evidence="5" type="ORF">AKO1_009830</name>
</gene>
<comment type="caution">
    <text evidence="5">The sequence shown here is derived from an EMBL/GenBank/DDBJ whole genome shotgun (WGS) entry which is preliminary data.</text>
</comment>
<organism evidence="5 6">
    <name type="scientific">Acrasis kona</name>
    <dbReference type="NCBI Taxonomy" id="1008807"/>
    <lineage>
        <taxon>Eukaryota</taxon>
        <taxon>Discoba</taxon>
        <taxon>Heterolobosea</taxon>
        <taxon>Tetramitia</taxon>
        <taxon>Eutetramitia</taxon>
        <taxon>Acrasidae</taxon>
        <taxon>Acrasis</taxon>
    </lineage>
</organism>
<dbReference type="AlphaFoldDB" id="A0AAW2ZQ89"/>
<feature type="coiled-coil region" evidence="4">
    <location>
        <begin position="21"/>
        <end position="95"/>
    </location>
</feature>
<protein>
    <submittedName>
        <fullName evidence="5">Vacuolar-sorting protein SNF7</fullName>
    </submittedName>
</protein>
<dbReference type="InterPro" id="IPR005024">
    <property type="entry name" value="Snf7_fam"/>
</dbReference>
<dbReference type="GO" id="GO:0003700">
    <property type="term" value="F:DNA-binding transcription factor activity"/>
    <property type="evidence" value="ECO:0007669"/>
    <property type="project" value="InterPro"/>
</dbReference>
<dbReference type="EMBL" id="JAOPGA020001734">
    <property type="protein sequence ID" value="KAL0490904.1"/>
    <property type="molecule type" value="Genomic_DNA"/>
</dbReference>
<accession>A0AAW2ZQ89</accession>
<name>A0AAW2ZQ89_9EUKA</name>
<dbReference type="GO" id="GO:0005771">
    <property type="term" value="C:multivesicular body"/>
    <property type="evidence" value="ECO:0007669"/>
    <property type="project" value="TreeGrafter"/>
</dbReference>
<dbReference type="GO" id="GO:0032511">
    <property type="term" value="P:late endosome to vacuole transport via multivesicular body sorting pathway"/>
    <property type="evidence" value="ECO:0007669"/>
    <property type="project" value="TreeGrafter"/>
</dbReference>
<evidence type="ECO:0000256" key="1">
    <source>
        <dbReference type="ARBA" id="ARBA00004177"/>
    </source>
</evidence>
<comment type="subcellular location">
    <subcellularLocation>
        <location evidence="1">Endosome</location>
    </subcellularLocation>
</comment>
<evidence type="ECO:0000256" key="4">
    <source>
        <dbReference type="SAM" id="Coils"/>
    </source>
</evidence>
<evidence type="ECO:0000256" key="3">
    <source>
        <dbReference type="ARBA" id="ARBA00022753"/>
    </source>
</evidence>